<name>A0A814Z451_9BILA</name>
<reference evidence="3" key="1">
    <citation type="submission" date="2021-02" db="EMBL/GenBank/DDBJ databases">
        <authorList>
            <person name="Nowell W R."/>
        </authorList>
    </citation>
    <scope>NUCLEOTIDE SEQUENCE</scope>
</reference>
<evidence type="ECO:0000313" key="3">
    <source>
        <dbReference type="EMBL" id="CAF1237895.1"/>
    </source>
</evidence>
<dbReference type="Pfam" id="PF07716">
    <property type="entry name" value="bZIP_2"/>
    <property type="match status" value="1"/>
</dbReference>
<dbReference type="PANTHER" id="PTHR23334:SF20">
    <property type="entry name" value="BASIC LEUCINE ZIPPER 24"/>
    <property type="match status" value="1"/>
</dbReference>
<dbReference type="AlphaFoldDB" id="A0A814Z451"/>
<dbReference type="GO" id="GO:0000978">
    <property type="term" value="F:RNA polymerase II cis-regulatory region sequence-specific DNA binding"/>
    <property type="evidence" value="ECO:0007669"/>
    <property type="project" value="TreeGrafter"/>
</dbReference>
<evidence type="ECO:0000259" key="2">
    <source>
        <dbReference type="PROSITE" id="PS50217"/>
    </source>
</evidence>
<keyword evidence="5" id="KW-1185">Reference proteome</keyword>
<dbReference type="SMART" id="SM00338">
    <property type="entry name" value="BRLZ"/>
    <property type="match status" value="1"/>
</dbReference>
<comment type="caution">
    <text evidence="3">The sequence shown here is derived from an EMBL/GenBank/DDBJ whole genome shotgun (WGS) entry which is preliminary data.</text>
</comment>
<dbReference type="PROSITE" id="PS50217">
    <property type="entry name" value="BZIP"/>
    <property type="match status" value="1"/>
</dbReference>
<proteinExistence type="predicted"/>
<dbReference type="InterPro" id="IPR046347">
    <property type="entry name" value="bZIP_sf"/>
</dbReference>
<keyword evidence="1" id="KW-0175">Coiled coil</keyword>
<evidence type="ECO:0000313" key="5">
    <source>
        <dbReference type="Proteomes" id="UP000663832"/>
    </source>
</evidence>
<evidence type="ECO:0000313" key="6">
    <source>
        <dbReference type="Proteomes" id="UP000663877"/>
    </source>
</evidence>
<dbReference type="EMBL" id="CAJNOI010000311">
    <property type="protein sequence ID" value="CAF1237895.1"/>
    <property type="molecule type" value="Genomic_DNA"/>
</dbReference>
<dbReference type="PANTHER" id="PTHR23334">
    <property type="entry name" value="CCAAT/ENHANCER BINDING PROTEIN"/>
    <property type="match status" value="1"/>
</dbReference>
<dbReference type="Proteomes" id="UP000663877">
    <property type="component" value="Unassembled WGS sequence"/>
</dbReference>
<gene>
    <name evidence="3" type="ORF">BJG266_LOCUS28885</name>
    <name evidence="4" type="ORF">QVE165_LOCUS43781</name>
</gene>
<dbReference type="GO" id="GO:0000981">
    <property type="term" value="F:DNA-binding transcription factor activity, RNA polymerase II-specific"/>
    <property type="evidence" value="ECO:0007669"/>
    <property type="project" value="TreeGrafter"/>
</dbReference>
<sequence>MQRRIVSRVDPRYKQLRAQNNSSVKKSRDRARREREETITSINQLEEDNQKLVQNLQIIRQEYEQLQILFKQHTGVDIDQMIGPEPKSTTPEIPMPSIQPSVESLSKPVLTINTIEDKSTSNNEFDVNNLDGSIVLINGVQYKIVGLDKA</sequence>
<dbReference type="SUPFAM" id="SSF57959">
    <property type="entry name" value="Leucine zipper domain"/>
    <property type="match status" value="1"/>
</dbReference>
<dbReference type="InterPro" id="IPR031106">
    <property type="entry name" value="C/EBP"/>
</dbReference>
<dbReference type="Gene3D" id="1.20.5.170">
    <property type="match status" value="1"/>
</dbReference>
<accession>A0A814Z451</accession>
<dbReference type="Proteomes" id="UP000663832">
    <property type="component" value="Unassembled WGS sequence"/>
</dbReference>
<dbReference type="GO" id="GO:0006351">
    <property type="term" value="P:DNA-templated transcription"/>
    <property type="evidence" value="ECO:0007669"/>
    <property type="project" value="InterPro"/>
</dbReference>
<evidence type="ECO:0000256" key="1">
    <source>
        <dbReference type="SAM" id="Coils"/>
    </source>
</evidence>
<protein>
    <recommendedName>
        <fullName evidence="2">BZIP domain-containing protein</fullName>
    </recommendedName>
</protein>
<dbReference type="OrthoDB" id="10039716at2759"/>
<organism evidence="3 6">
    <name type="scientific">Adineta steineri</name>
    <dbReference type="NCBI Taxonomy" id="433720"/>
    <lineage>
        <taxon>Eukaryota</taxon>
        <taxon>Metazoa</taxon>
        <taxon>Spiralia</taxon>
        <taxon>Gnathifera</taxon>
        <taxon>Rotifera</taxon>
        <taxon>Eurotatoria</taxon>
        <taxon>Bdelloidea</taxon>
        <taxon>Adinetida</taxon>
        <taxon>Adinetidae</taxon>
        <taxon>Adineta</taxon>
    </lineage>
</organism>
<feature type="coiled-coil region" evidence="1">
    <location>
        <begin position="28"/>
        <end position="69"/>
    </location>
</feature>
<dbReference type="InterPro" id="IPR004827">
    <property type="entry name" value="bZIP"/>
</dbReference>
<feature type="domain" description="BZIP" evidence="2">
    <location>
        <begin position="10"/>
        <end position="73"/>
    </location>
</feature>
<evidence type="ECO:0000313" key="4">
    <source>
        <dbReference type="EMBL" id="CAF1505604.1"/>
    </source>
</evidence>
<dbReference type="EMBL" id="CAJNOM010000570">
    <property type="protein sequence ID" value="CAF1505604.1"/>
    <property type="molecule type" value="Genomic_DNA"/>
</dbReference>